<gene>
    <name evidence="1" type="ORF">FC34_GL000728</name>
</gene>
<sequence length="111" mass="13028">MLPELNKGLSAIMPTVYGQWFPGQAPALPYIVVVDSGRDDQFADNTHYYNVWTYRLEIYFNRKDPITEQKIESFLSANDWSWSDEGDQYIDTEKIFEHIYYVEKGEMTNGD</sequence>
<dbReference type="RefSeq" id="WP_057894011.1">
    <property type="nucleotide sequence ID" value="NZ_AYZQ01000001.1"/>
</dbReference>
<dbReference type="EMBL" id="AYZQ01000001">
    <property type="protein sequence ID" value="KRM73008.1"/>
    <property type="molecule type" value="Genomic_DNA"/>
</dbReference>
<accession>A0A0R2B104</accession>
<name>A0A0R2B104_9LACO</name>
<proteinExistence type="predicted"/>
<dbReference type="OrthoDB" id="2299312at2"/>
<comment type="caution">
    <text evidence="1">The sequence shown here is derived from an EMBL/GenBank/DDBJ whole genome shotgun (WGS) entry which is preliminary data.</text>
</comment>
<dbReference type="PATRIC" id="fig|1423727.3.peg.731"/>
<dbReference type="STRING" id="1423727.FC34_GL000728"/>
<dbReference type="Proteomes" id="UP000051672">
    <property type="component" value="Unassembled WGS sequence"/>
</dbReference>
<dbReference type="AlphaFoldDB" id="A0A0R2B104"/>
<reference evidence="1 2" key="1">
    <citation type="journal article" date="2015" name="Genome Announc.">
        <title>Expanding the biotechnology potential of lactobacilli through comparative genomics of 213 strains and associated genera.</title>
        <authorList>
            <person name="Sun Z."/>
            <person name="Harris H.M."/>
            <person name="McCann A."/>
            <person name="Guo C."/>
            <person name="Argimon S."/>
            <person name="Zhang W."/>
            <person name="Yang X."/>
            <person name="Jeffery I.B."/>
            <person name="Cooney J.C."/>
            <person name="Kagawa T.F."/>
            <person name="Liu W."/>
            <person name="Song Y."/>
            <person name="Salvetti E."/>
            <person name="Wrobel A."/>
            <person name="Rasinkangas P."/>
            <person name="Parkhill J."/>
            <person name="Rea M.C."/>
            <person name="O'Sullivan O."/>
            <person name="Ritari J."/>
            <person name="Douillard F.P."/>
            <person name="Paul Ross R."/>
            <person name="Yang R."/>
            <person name="Briner A.E."/>
            <person name="Felis G.E."/>
            <person name="de Vos W.M."/>
            <person name="Barrangou R."/>
            <person name="Klaenhammer T.R."/>
            <person name="Caufield P.W."/>
            <person name="Cui Y."/>
            <person name="Zhang H."/>
            <person name="O'Toole P.W."/>
        </authorList>
    </citation>
    <scope>NUCLEOTIDE SEQUENCE [LARGE SCALE GENOMIC DNA]</scope>
    <source>
        <strain evidence="1 2">DSM 23927</strain>
    </source>
</reference>
<keyword evidence="2" id="KW-1185">Reference proteome</keyword>
<evidence type="ECO:0000313" key="1">
    <source>
        <dbReference type="EMBL" id="KRM73008.1"/>
    </source>
</evidence>
<evidence type="ECO:0000313" key="2">
    <source>
        <dbReference type="Proteomes" id="UP000051672"/>
    </source>
</evidence>
<protein>
    <submittedName>
        <fullName evidence="1">Uncharacterized protein</fullName>
    </submittedName>
</protein>
<organism evidence="1 2">
    <name type="scientific">Lacticaseibacillus brantae DSM 23927</name>
    <dbReference type="NCBI Taxonomy" id="1423727"/>
    <lineage>
        <taxon>Bacteria</taxon>
        <taxon>Bacillati</taxon>
        <taxon>Bacillota</taxon>
        <taxon>Bacilli</taxon>
        <taxon>Lactobacillales</taxon>
        <taxon>Lactobacillaceae</taxon>
        <taxon>Lacticaseibacillus</taxon>
    </lineage>
</organism>